<dbReference type="SMART" id="SM00292">
    <property type="entry name" value="BRCT"/>
    <property type="match status" value="3"/>
</dbReference>
<evidence type="ECO:0000256" key="1">
    <source>
        <dbReference type="SAM" id="MobiDB-lite"/>
    </source>
</evidence>
<evidence type="ECO:0000313" key="3">
    <source>
        <dbReference type="Proteomes" id="UP000095282"/>
    </source>
</evidence>
<protein>
    <submittedName>
        <fullName evidence="4">BRCT domain-containing protein</fullName>
    </submittedName>
</protein>
<sequence length="686" mass="78697">MSIAYGFDPNVSPIYDDENDLMHSVHFSSADTPRASGRVANRTMGVSRISTGLSGDFHEFHQQCAPGTSKTPDLTEDYVENSEDVLGGDEEEVVADSREVEEDEDEVVPESVGYLEGTFIVLSAGCCLPIRYHLSKKLKEMGAELQKTVDSRTTHIVVDRYADETLVGIAMSRTPQPPLMVDIKWIQECLDHRKKCEENDYSMTGLRYLRQTCRRLSSFREPTPFDDLEETFWEDMENPAPTDPAKLLEEIRKLSERMDALLNYVPVIRFEYHSPDCPTRQRPEPPRPRPNPTKLTLEAFQNLLTSISSKTTIRRRRSFTGFILEHRNPFDDVINVQKANKDVRETWEKPENQKKSDKKQEKRKKAPQKTVNDMKKTMATDLTVIRNTLGRNADINRARTPRKAPRPQKKPASRTKMEPVRADDSDIQSALASLTISGQSQRESIEIIEDTSKRRAPLVPTKSNVINNLQKRIEEDDDFISDVSAFILNRKNQSRRMRATEEEAEEMKNQVVFTGFNKDSAIEKKLKSIVRRFKLNFSTEIDESRTLCVISNHGKRTLVVLKAICCNVPIVKPQWLEESFEDSQLLPIDDYIYDEWLLVKNNRIFEHFHLKMWISPDCTPQSTELAWMIQKCGGKITRHLHKSDLVIAPNTFVMPEIHVGLESATPLFIIDSVSMAALQNYLDYVE</sequence>
<dbReference type="InterPro" id="IPR001357">
    <property type="entry name" value="BRCT_dom"/>
</dbReference>
<accession>A0A1I7TBS6</accession>
<evidence type="ECO:0000313" key="4">
    <source>
        <dbReference type="WBParaSite" id="Csp11.Scaffold574.g4400.t1"/>
    </source>
</evidence>
<dbReference type="eggNOG" id="ENOG502SGYD">
    <property type="taxonomic scope" value="Eukaryota"/>
</dbReference>
<feature type="compositionally biased region" description="Basic residues" evidence="1">
    <location>
        <begin position="399"/>
        <end position="413"/>
    </location>
</feature>
<keyword evidence="3" id="KW-1185">Reference proteome</keyword>
<dbReference type="InterPro" id="IPR036420">
    <property type="entry name" value="BRCT_dom_sf"/>
</dbReference>
<dbReference type="CDD" id="cd00027">
    <property type="entry name" value="BRCT"/>
    <property type="match status" value="2"/>
</dbReference>
<reference evidence="4" key="1">
    <citation type="submission" date="2016-11" db="UniProtKB">
        <authorList>
            <consortium name="WormBaseParasite"/>
        </authorList>
    </citation>
    <scope>IDENTIFICATION</scope>
</reference>
<name>A0A1I7TBS6_9PELO</name>
<dbReference type="PROSITE" id="PS50172">
    <property type="entry name" value="BRCT"/>
    <property type="match status" value="2"/>
</dbReference>
<dbReference type="Gene3D" id="3.40.50.10190">
    <property type="entry name" value="BRCT domain"/>
    <property type="match status" value="3"/>
</dbReference>
<dbReference type="Proteomes" id="UP000095282">
    <property type="component" value="Unplaced"/>
</dbReference>
<feature type="domain" description="BRCT" evidence="2">
    <location>
        <begin position="511"/>
        <end position="593"/>
    </location>
</feature>
<dbReference type="STRING" id="1561998.A0A1I7TBS6"/>
<dbReference type="WBParaSite" id="Csp11.Scaffold574.g4400.t1">
    <property type="protein sequence ID" value="Csp11.Scaffold574.g4400.t1"/>
    <property type="gene ID" value="Csp11.Scaffold574.g4400"/>
</dbReference>
<proteinExistence type="predicted"/>
<evidence type="ECO:0000259" key="2">
    <source>
        <dbReference type="PROSITE" id="PS50172"/>
    </source>
</evidence>
<feature type="compositionally biased region" description="Basic and acidic residues" evidence="1">
    <location>
        <begin position="415"/>
        <end position="424"/>
    </location>
</feature>
<feature type="region of interest" description="Disordered" evidence="1">
    <location>
        <begin position="275"/>
        <end position="294"/>
    </location>
</feature>
<organism evidence="3 4">
    <name type="scientific">Caenorhabditis tropicalis</name>
    <dbReference type="NCBI Taxonomy" id="1561998"/>
    <lineage>
        <taxon>Eukaryota</taxon>
        <taxon>Metazoa</taxon>
        <taxon>Ecdysozoa</taxon>
        <taxon>Nematoda</taxon>
        <taxon>Chromadorea</taxon>
        <taxon>Rhabditida</taxon>
        <taxon>Rhabditina</taxon>
        <taxon>Rhabditomorpha</taxon>
        <taxon>Rhabditoidea</taxon>
        <taxon>Rhabditidae</taxon>
        <taxon>Peloderinae</taxon>
        <taxon>Caenorhabditis</taxon>
    </lineage>
</organism>
<dbReference type="Pfam" id="PF16770">
    <property type="entry name" value="RTT107_BRCT_5"/>
    <property type="match status" value="1"/>
</dbReference>
<feature type="domain" description="BRCT" evidence="2">
    <location>
        <begin position="110"/>
        <end position="203"/>
    </location>
</feature>
<feature type="region of interest" description="Disordered" evidence="1">
    <location>
        <begin position="343"/>
        <end position="424"/>
    </location>
</feature>
<dbReference type="SUPFAM" id="SSF52113">
    <property type="entry name" value="BRCT domain"/>
    <property type="match status" value="3"/>
</dbReference>
<feature type="compositionally biased region" description="Basic and acidic residues" evidence="1">
    <location>
        <begin position="275"/>
        <end position="287"/>
    </location>
</feature>
<dbReference type="AlphaFoldDB" id="A0A1I7TBS6"/>
<feature type="compositionally biased region" description="Basic and acidic residues" evidence="1">
    <location>
        <begin position="343"/>
        <end position="360"/>
    </location>
</feature>